<proteinExistence type="predicted"/>
<dbReference type="GeneID" id="105222214"/>
<dbReference type="Pfam" id="PF04969">
    <property type="entry name" value="CS"/>
    <property type="match status" value="1"/>
</dbReference>
<dbReference type="GO" id="GO:0005634">
    <property type="term" value="C:nucleus"/>
    <property type="evidence" value="ECO:0007669"/>
    <property type="project" value="UniProtKB-SubCell"/>
</dbReference>
<organism evidence="7">
    <name type="scientific">Bactrocera dorsalis</name>
    <name type="common">Oriental fruit fly</name>
    <name type="synonym">Dacus dorsalis</name>
    <dbReference type="NCBI Taxonomy" id="27457"/>
    <lineage>
        <taxon>Eukaryota</taxon>
        <taxon>Metazoa</taxon>
        <taxon>Ecdysozoa</taxon>
        <taxon>Arthropoda</taxon>
        <taxon>Hexapoda</taxon>
        <taxon>Insecta</taxon>
        <taxon>Pterygota</taxon>
        <taxon>Neoptera</taxon>
        <taxon>Endopterygota</taxon>
        <taxon>Diptera</taxon>
        <taxon>Brachycera</taxon>
        <taxon>Muscomorpha</taxon>
        <taxon>Tephritoidea</taxon>
        <taxon>Tephritidae</taxon>
        <taxon>Bactrocera</taxon>
        <taxon>Bactrocera</taxon>
    </lineage>
</organism>
<dbReference type="EMBL" id="GAKP01007376">
    <property type="protein sequence ID" value="JAC51576.1"/>
    <property type="molecule type" value="Transcribed_RNA"/>
</dbReference>
<feature type="domain" description="CS" evidence="6">
    <location>
        <begin position="277"/>
        <end position="364"/>
    </location>
</feature>
<dbReference type="InterPro" id="IPR037895">
    <property type="entry name" value="NUDCD1"/>
</dbReference>
<gene>
    <name evidence="7" type="primary">NUDC1</name>
</gene>
<protein>
    <recommendedName>
        <fullName evidence="3">NudC domain-containing protein 1</fullName>
    </recommendedName>
</protein>
<evidence type="ECO:0000259" key="6">
    <source>
        <dbReference type="PROSITE" id="PS51203"/>
    </source>
</evidence>
<keyword evidence="4" id="KW-0963">Cytoplasm</keyword>
<dbReference type="SUPFAM" id="SSF49764">
    <property type="entry name" value="HSP20-like chaperones"/>
    <property type="match status" value="1"/>
</dbReference>
<dbReference type="CDD" id="cd06467">
    <property type="entry name" value="p23_NUDC_like"/>
    <property type="match status" value="1"/>
</dbReference>
<accession>A0A034W7L3</accession>
<evidence type="ECO:0000256" key="4">
    <source>
        <dbReference type="ARBA" id="ARBA00022490"/>
    </source>
</evidence>
<evidence type="ECO:0000256" key="2">
    <source>
        <dbReference type="ARBA" id="ARBA00004496"/>
    </source>
</evidence>
<dbReference type="InterPro" id="IPR008978">
    <property type="entry name" value="HSP20-like_chaperone"/>
</dbReference>
<evidence type="ECO:0000256" key="3">
    <source>
        <dbReference type="ARBA" id="ARBA00018915"/>
    </source>
</evidence>
<dbReference type="RefSeq" id="XP_011197742.2">
    <property type="nucleotide sequence ID" value="XM_011199440.4"/>
</dbReference>
<evidence type="ECO:0000256" key="1">
    <source>
        <dbReference type="ARBA" id="ARBA00004123"/>
    </source>
</evidence>
<dbReference type="PANTHER" id="PTHR21664:SF1">
    <property type="entry name" value="NUDC DOMAIN-CONTAINING PROTEIN 1"/>
    <property type="match status" value="1"/>
</dbReference>
<evidence type="ECO:0000256" key="5">
    <source>
        <dbReference type="ARBA" id="ARBA00023242"/>
    </source>
</evidence>
<dbReference type="PROSITE" id="PS51203">
    <property type="entry name" value="CS"/>
    <property type="match status" value="1"/>
</dbReference>
<dbReference type="Gene3D" id="2.60.40.790">
    <property type="match status" value="1"/>
</dbReference>
<dbReference type="OrthoDB" id="428655at2759"/>
<reference evidence="7" key="1">
    <citation type="journal article" date="2014" name="BMC Genomics">
        <title>Characterizing the developmental transcriptome of the oriental fruit fly, Bactrocera dorsalis (Diptera: Tephritidae) through comparative genomic analysis with Drosophila melanogaster utilizing modENCODE datasets.</title>
        <authorList>
            <person name="Geib S.M."/>
            <person name="Calla B."/>
            <person name="Hall B."/>
            <person name="Hou S."/>
            <person name="Manoukis N.C."/>
        </authorList>
    </citation>
    <scope>NUCLEOTIDE SEQUENCE</scope>
    <source>
        <strain evidence="7">Punador</strain>
    </source>
</reference>
<dbReference type="KEGG" id="bdr:105222214"/>
<comment type="subcellular location">
    <subcellularLocation>
        <location evidence="2">Cytoplasm</location>
    </subcellularLocation>
    <subcellularLocation>
        <location evidence="1">Nucleus</location>
    </subcellularLocation>
</comment>
<dbReference type="AlphaFoldDB" id="A0A034W7L3"/>
<name>A0A034W7L3_BACDO</name>
<dbReference type="GO" id="GO:0005737">
    <property type="term" value="C:cytoplasm"/>
    <property type="evidence" value="ECO:0007669"/>
    <property type="project" value="UniProtKB-SubCell"/>
</dbReference>
<evidence type="ECO:0000313" key="7">
    <source>
        <dbReference type="EMBL" id="JAC51576.1"/>
    </source>
</evidence>
<sequence length="573" mass="65897">MSKIVELRPDRNLIRNNFDGYKLSLDPVPLLRQELSYLPFRAETNEDQYSLLHAELFSMQNLLHVDPWSRTICYYISRLGEIIRTAYNESTGRGESMQIVCRLNTPARRVKGDYNYSMRFISEKYCVICDGIEGIYLFDTKDRLKATEWILIAETNLNNEALGERNYMLFDCRLDIVQEKKQISMAIGRIKRIDNVTAGGSSHFMHLHWGKWIQNENWDFSVIDTLEGKGSLYYCAFEPRAESLIICSNHEYSFRSKNTYGTSEINVEKAELHDENYEIGGFTWSQTDEDIIIKFDVKEGKERSDYNIKYVANKLTVKVGEEVLLDNELYDNVDQDLTTWTIENNYLQITLIKQNQSSSWLSLLKNNAGPKETLDDNRQSDLPIDQKPIANLETPIEDCDFPMGTIDDEIKIGRYHMPSKSVTHAVLFGSTPPIFSTILRPGFPNALAIRQDVDAGLWLQQYNPSKPEDWSLRHEGNLHAFGYVQASKQQRKFVDCSPDLNYAIICESHRHVFLYKSNYDGADGLRNRNGPQVQIGKQHLITLEDAGEVLGLATAEHVVTILTERCILHLQLS</sequence>
<keyword evidence="5" id="KW-0539">Nucleus</keyword>
<dbReference type="PANTHER" id="PTHR21664">
    <property type="entry name" value="CHRONIC MYELOGENOUS LEUKEMIA TUMOR ANTIGEN 66"/>
    <property type="match status" value="1"/>
</dbReference>
<dbReference type="InterPro" id="IPR007052">
    <property type="entry name" value="CS_dom"/>
</dbReference>